<evidence type="ECO:0000313" key="3">
    <source>
        <dbReference type="Proteomes" id="UP000682802"/>
    </source>
</evidence>
<evidence type="ECO:0000259" key="1">
    <source>
        <dbReference type="Pfam" id="PF01575"/>
    </source>
</evidence>
<dbReference type="InterPro" id="IPR029069">
    <property type="entry name" value="HotDog_dom_sf"/>
</dbReference>
<protein>
    <recommendedName>
        <fullName evidence="1">MaoC-like domain-containing protein</fullName>
    </recommendedName>
</protein>
<name>A0ABX8GY78_9BACT</name>
<dbReference type="RefSeq" id="WP_144072291.1">
    <property type="nucleotide sequence ID" value="NZ_CP076128.1"/>
</dbReference>
<dbReference type="Proteomes" id="UP000682802">
    <property type="component" value="Chromosome 1"/>
</dbReference>
<organism evidence="2 3">
    <name type="scientific">Flammeovirga kamogawensis</name>
    <dbReference type="NCBI Taxonomy" id="373891"/>
    <lineage>
        <taxon>Bacteria</taxon>
        <taxon>Pseudomonadati</taxon>
        <taxon>Bacteroidota</taxon>
        <taxon>Cytophagia</taxon>
        <taxon>Cytophagales</taxon>
        <taxon>Flammeovirgaceae</taxon>
        <taxon>Flammeovirga</taxon>
    </lineage>
</organism>
<sequence length="291" mass="33362">MNVSKTFLWQQRPMIYVVSRTFVQTVLPFLKKKGSKEVPAQETFVKPPTNSLLKAYSEWTGVKEGRYKSLPPHMFCQYALSFGLDLLNKLPYPLAKIINQGVEVKVFGDVTASKIYLKTEFVEITEENGRARVHQRMEIGNSKEDICIEVHLFTAFIIGKRARNGKKEHQIDETPLERIATWSVDKKDGLRFGILSGDLNPLHWVDFIAKATPFKGTILHGFGMYTKTFEIIQNYKNQPLKQMSVRFIRPVKLPNDHLQVMLSQKQESNNSYKIALEDKNGNSLMVGSCEF</sequence>
<dbReference type="SUPFAM" id="SSF54637">
    <property type="entry name" value="Thioesterase/thiol ester dehydrase-isomerase"/>
    <property type="match status" value="1"/>
</dbReference>
<dbReference type="Gene3D" id="3.10.129.10">
    <property type="entry name" value="Hotdog Thioesterase"/>
    <property type="match status" value="1"/>
</dbReference>
<gene>
    <name evidence="2" type="ORF">KM029_05410</name>
</gene>
<dbReference type="PANTHER" id="PTHR43841:SF1">
    <property type="entry name" value="3-HYDROXYACYL-THIOESTER DEHYDRATASE X"/>
    <property type="match status" value="1"/>
</dbReference>
<evidence type="ECO:0000313" key="2">
    <source>
        <dbReference type="EMBL" id="QWG08374.1"/>
    </source>
</evidence>
<reference evidence="2 3" key="1">
    <citation type="submission" date="2021-05" db="EMBL/GenBank/DDBJ databases">
        <title>Comparative genomic studies on the polysaccharide-degrading batcterial strains of the Flammeovirga genus.</title>
        <authorList>
            <person name="Zewei F."/>
            <person name="Zheng Z."/>
            <person name="Yu L."/>
            <person name="Ruyue G."/>
            <person name="Yanhong M."/>
            <person name="Yuanyuan C."/>
            <person name="Jingyan G."/>
            <person name="Wenjun H."/>
        </authorList>
    </citation>
    <scope>NUCLEOTIDE SEQUENCE [LARGE SCALE GENOMIC DNA]</scope>
    <source>
        <strain evidence="2 3">YS10</strain>
    </source>
</reference>
<dbReference type="InterPro" id="IPR002539">
    <property type="entry name" value="MaoC-like_dom"/>
</dbReference>
<accession>A0ABX8GY78</accession>
<proteinExistence type="predicted"/>
<keyword evidence="3" id="KW-1185">Reference proteome</keyword>
<dbReference type="PANTHER" id="PTHR43841">
    <property type="entry name" value="3-HYDROXYACYL-THIOESTER DEHYDRATASE HTDX-RELATED"/>
    <property type="match status" value="1"/>
</dbReference>
<feature type="domain" description="MaoC-like" evidence="1">
    <location>
        <begin position="174"/>
        <end position="267"/>
    </location>
</feature>
<dbReference type="EMBL" id="CP076128">
    <property type="protein sequence ID" value="QWG08374.1"/>
    <property type="molecule type" value="Genomic_DNA"/>
</dbReference>
<dbReference type="CDD" id="cd03441">
    <property type="entry name" value="R_hydratase_like"/>
    <property type="match status" value="1"/>
</dbReference>
<dbReference type="Pfam" id="PF01575">
    <property type="entry name" value="MaoC_dehydratas"/>
    <property type="match status" value="1"/>
</dbReference>